<dbReference type="GO" id="GO:0006355">
    <property type="term" value="P:regulation of DNA-templated transcription"/>
    <property type="evidence" value="ECO:0007669"/>
    <property type="project" value="InterPro"/>
</dbReference>
<feature type="region of interest" description="Disordered" evidence="1">
    <location>
        <begin position="369"/>
        <end position="413"/>
    </location>
</feature>
<protein>
    <recommendedName>
        <fullName evidence="2">KRAB domain-containing protein</fullName>
    </recommendedName>
</protein>
<dbReference type="Proteomes" id="UP001066276">
    <property type="component" value="Chromosome 8"/>
</dbReference>
<dbReference type="InterPro" id="IPR001909">
    <property type="entry name" value="KRAB"/>
</dbReference>
<dbReference type="InterPro" id="IPR036051">
    <property type="entry name" value="KRAB_dom_sf"/>
</dbReference>
<accession>A0AAV7NC24</accession>
<dbReference type="PANTHER" id="PTHR23232:SF142">
    <property type="entry name" value="GASTRULA ZINC FINGER PROTEIN XLCGF57.1-LIKE-RELATED"/>
    <property type="match status" value="1"/>
</dbReference>
<dbReference type="InterPro" id="IPR050169">
    <property type="entry name" value="Krueppel_C2H2_ZnF"/>
</dbReference>
<feature type="compositionally biased region" description="Basic and acidic residues" evidence="1">
    <location>
        <begin position="235"/>
        <end position="244"/>
    </location>
</feature>
<name>A0AAV7NC24_PLEWA</name>
<comment type="caution">
    <text evidence="3">The sequence shown here is derived from an EMBL/GenBank/DDBJ whole genome shotgun (WGS) entry which is preliminary data.</text>
</comment>
<gene>
    <name evidence="3" type="ORF">NDU88_000502</name>
</gene>
<sequence>MPVLRKGVDATRQQWTRHRAVVDVPDPGAGLGFLFPSFSSRGAERRSRGAPASGCRHCSDSAVSPVESRGTAGKTCPAEARRRRVLSCTGSAGRWGGRAPCIWKVYESGGEQYLQTLKEKLDVAVRGTSVSPKKAFLTFSCNFLTYLWNNKFCLRAVGKTFVMLKWMLLTFQDVVACFSQKEWELLHKWQNDLYENVMKEINQVLMALGPVIASSVFSLRGKQMEDLCSVDDEDSDRRHSDNHSQGKPSAASRPTESFTADNETASQLDMVVVQVNMGMADTTSLSSSNIKEEEEPCLVDQVNSEIEGRINHVGDPSAASRPTESFTADNETVSQHDMVVVQVNTGMADTSSSSNIKEEEEPCLVDQVNSESKGRVNHVGDPVVSFGNSQSFTDDSKESVQQATEDEQENTGE</sequence>
<reference evidence="3" key="1">
    <citation type="journal article" date="2022" name="bioRxiv">
        <title>Sequencing and chromosome-scale assembly of the giantPleurodeles waltlgenome.</title>
        <authorList>
            <person name="Brown T."/>
            <person name="Elewa A."/>
            <person name="Iarovenko S."/>
            <person name="Subramanian E."/>
            <person name="Araus A.J."/>
            <person name="Petzold A."/>
            <person name="Susuki M."/>
            <person name="Suzuki K.-i.T."/>
            <person name="Hayashi T."/>
            <person name="Toyoda A."/>
            <person name="Oliveira C."/>
            <person name="Osipova E."/>
            <person name="Leigh N.D."/>
            <person name="Simon A."/>
            <person name="Yun M.H."/>
        </authorList>
    </citation>
    <scope>NUCLEOTIDE SEQUENCE</scope>
    <source>
        <strain evidence="3">20211129_DDA</strain>
        <tissue evidence="3">Liver</tissue>
    </source>
</reference>
<dbReference type="Gene3D" id="6.10.140.140">
    <property type="match status" value="1"/>
</dbReference>
<organism evidence="3 4">
    <name type="scientific">Pleurodeles waltl</name>
    <name type="common">Iberian ribbed newt</name>
    <dbReference type="NCBI Taxonomy" id="8319"/>
    <lineage>
        <taxon>Eukaryota</taxon>
        <taxon>Metazoa</taxon>
        <taxon>Chordata</taxon>
        <taxon>Craniata</taxon>
        <taxon>Vertebrata</taxon>
        <taxon>Euteleostomi</taxon>
        <taxon>Amphibia</taxon>
        <taxon>Batrachia</taxon>
        <taxon>Caudata</taxon>
        <taxon>Salamandroidea</taxon>
        <taxon>Salamandridae</taxon>
        <taxon>Pleurodelinae</taxon>
        <taxon>Pleurodeles</taxon>
    </lineage>
</organism>
<evidence type="ECO:0000256" key="1">
    <source>
        <dbReference type="SAM" id="MobiDB-lite"/>
    </source>
</evidence>
<feature type="compositionally biased region" description="Polar residues" evidence="1">
    <location>
        <begin position="386"/>
        <end position="403"/>
    </location>
</feature>
<proteinExistence type="predicted"/>
<feature type="compositionally biased region" description="Polar residues" evidence="1">
    <location>
        <begin position="245"/>
        <end position="265"/>
    </location>
</feature>
<feature type="compositionally biased region" description="Acidic residues" evidence="1">
    <location>
        <begin position="404"/>
        <end position="413"/>
    </location>
</feature>
<dbReference type="CDD" id="cd07765">
    <property type="entry name" value="KRAB_A-box"/>
    <property type="match status" value="1"/>
</dbReference>
<feature type="domain" description="KRAB" evidence="2">
    <location>
        <begin position="169"/>
        <end position="240"/>
    </location>
</feature>
<dbReference type="EMBL" id="JANPWB010000012">
    <property type="protein sequence ID" value="KAJ1112234.1"/>
    <property type="molecule type" value="Genomic_DNA"/>
</dbReference>
<keyword evidence="4" id="KW-1185">Reference proteome</keyword>
<feature type="region of interest" description="Disordered" evidence="1">
    <location>
        <begin position="229"/>
        <end position="265"/>
    </location>
</feature>
<evidence type="ECO:0000313" key="4">
    <source>
        <dbReference type="Proteomes" id="UP001066276"/>
    </source>
</evidence>
<dbReference type="SUPFAM" id="SSF109640">
    <property type="entry name" value="KRAB domain (Kruppel-associated box)"/>
    <property type="match status" value="1"/>
</dbReference>
<evidence type="ECO:0000313" key="3">
    <source>
        <dbReference type="EMBL" id="KAJ1112234.1"/>
    </source>
</evidence>
<dbReference type="Pfam" id="PF01352">
    <property type="entry name" value="KRAB"/>
    <property type="match status" value="1"/>
</dbReference>
<dbReference type="PANTHER" id="PTHR23232">
    <property type="entry name" value="KRAB DOMAIN C2H2 ZINC FINGER"/>
    <property type="match status" value="1"/>
</dbReference>
<dbReference type="AlphaFoldDB" id="A0AAV7NC24"/>
<dbReference type="PROSITE" id="PS50805">
    <property type="entry name" value="KRAB"/>
    <property type="match status" value="1"/>
</dbReference>
<dbReference type="SMART" id="SM00349">
    <property type="entry name" value="KRAB"/>
    <property type="match status" value="1"/>
</dbReference>
<evidence type="ECO:0000259" key="2">
    <source>
        <dbReference type="PROSITE" id="PS50805"/>
    </source>
</evidence>